<gene>
    <name evidence="5" type="primary">fmoM</name>
</gene>
<dbReference type="Gene3D" id="3.40.640.10">
    <property type="entry name" value="Type I PLP-dependent aspartate aminotransferase-like (Major domain)"/>
    <property type="match status" value="1"/>
</dbReference>
<dbReference type="InterPro" id="IPR015421">
    <property type="entry name" value="PyrdxlP-dep_Trfase_major"/>
</dbReference>
<dbReference type="AlphaFoldDB" id="A0A077JDB7"/>
<name>A0A077JDB7_9ACTN</name>
<evidence type="ECO:0000256" key="2">
    <source>
        <dbReference type="ARBA" id="ARBA00006966"/>
    </source>
</evidence>
<proteinExistence type="inferred from homology"/>
<evidence type="ECO:0000256" key="1">
    <source>
        <dbReference type="ARBA" id="ARBA00001933"/>
    </source>
</evidence>
<feature type="domain" description="Aromatic amino acid beta-eliminating lyase/threonine aldolase" evidence="4">
    <location>
        <begin position="11"/>
        <end position="296"/>
    </location>
</feature>
<evidence type="ECO:0000313" key="5">
    <source>
        <dbReference type="EMBL" id="BAP16701.1"/>
    </source>
</evidence>
<comment type="similarity">
    <text evidence="2">Belongs to the threonine aldolase family.</text>
</comment>
<dbReference type="InterPro" id="IPR001597">
    <property type="entry name" value="ArAA_b-elim_lyase/Thr_aldolase"/>
</dbReference>
<keyword evidence="3" id="KW-0663">Pyridoxal phosphate</keyword>
<dbReference type="EMBL" id="AB902962">
    <property type="protein sequence ID" value="BAP16701.1"/>
    <property type="molecule type" value="Genomic_DNA"/>
</dbReference>
<dbReference type="Gene3D" id="3.90.1150.10">
    <property type="entry name" value="Aspartate Aminotransferase, domain 1"/>
    <property type="match status" value="1"/>
</dbReference>
<dbReference type="InterPro" id="IPR015424">
    <property type="entry name" value="PyrdxlP-dep_Trfase"/>
</dbReference>
<evidence type="ECO:0000256" key="3">
    <source>
        <dbReference type="ARBA" id="ARBA00022898"/>
    </source>
</evidence>
<dbReference type="PANTHER" id="PTHR48097:SF5">
    <property type="entry name" value="LOW SPECIFICITY L-THREONINE ALDOLASE"/>
    <property type="match status" value="1"/>
</dbReference>
<reference evidence="5" key="1">
    <citation type="submission" date="2014-01" db="EMBL/GenBank/DDBJ databases">
        <title>Biosynthesis of the 4-methylxoazoline-containing nonribosomal peptides, JBIR-34 and 35, in Streptomyces sp. Sp080513GE-23.</title>
        <authorList>
            <person name="Katsuyama Y."/>
            <person name="Muliandi A."/>
            <person name="Sone K."/>
            <person name="Izumikawa I."/>
            <person name="Moriya T."/>
            <person name="Hashimoto J."/>
            <person name="Kozone I."/>
            <person name="Takagi M."/>
            <person name="Shin-ya K."/>
            <person name="Ohnishi Y."/>
        </authorList>
    </citation>
    <scope>NUCLEOTIDE SEQUENCE</scope>
    <source>
        <strain evidence="5">Sp080513GE-23</strain>
    </source>
</reference>
<sequence>MKGPSEFPREDFASDNHAEAHPAVLAALQAAAHGPAPAYGGDRWTAAAEAGLRDLAGPAAVPLLVFNATAANVLGLSVLLGPGDAIICAEHSHLAMDECGAVEAMLGRKLLPVPAPDGKLTPAAIEALLQRCTDVRTPRPSTVALTQATELGTCYTLAELAELREFCDRRGLRIHMDGARLANAVAHLNCEVADIARFADALSFGFTKNGALGVDALLLMTPGTAERAPYLRRQQGQLASKMRFLAAQVTALVDGGLWLDNARHANGMAGHLAAELEPLPGLRLTQRVQSNAVFVELPRAAADSLRERWAFHLSPTGEARLMTSHATGRTDVSDLVAEVKTCLKQGENAGGPPFGRRTGARRVR</sequence>
<dbReference type="SUPFAM" id="SSF53383">
    <property type="entry name" value="PLP-dependent transferases"/>
    <property type="match status" value="1"/>
</dbReference>
<accession>A0A077JDB7</accession>
<organism evidence="5">
    <name type="scientific">Streptomyces sp. Sp080513GE-23</name>
    <dbReference type="NCBI Taxonomy" id="630397"/>
    <lineage>
        <taxon>Bacteria</taxon>
        <taxon>Bacillati</taxon>
        <taxon>Actinomycetota</taxon>
        <taxon>Actinomycetes</taxon>
        <taxon>Kitasatosporales</taxon>
        <taxon>Streptomycetaceae</taxon>
        <taxon>Streptomyces</taxon>
    </lineage>
</organism>
<evidence type="ECO:0000259" key="4">
    <source>
        <dbReference type="Pfam" id="PF01212"/>
    </source>
</evidence>
<dbReference type="Pfam" id="PF01212">
    <property type="entry name" value="Beta_elim_lyase"/>
    <property type="match status" value="1"/>
</dbReference>
<dbReference type="InterPro" id="IPR015422">
    <property type="entry name" value="PyrdxlP-dep_Trfase_small"/>
</dbReference>
<dbReference type="GO" id="GO:0016829">
    <property type="term" value="F:lyase activity"/>
    <property type="evidence" value="ECO:0007669"/>
    <property type="project" value="InterPro"/>
</dbReference>
<dbReference type="GO" id="GO:0006520">
    <property type="term" value="P:amino acid metabolic process"/>
    <property type="evidence" value="ECO:0007669"/>
    <property type="project" value="InterPro"/>
</dbReference>
<dbReference type="PANTHER" id="PTHR48097">
    <property type="entry name" value="L-THREONINE ALDOLASE-RELATED"/>
    <property type="match status" value="1"/>
</dbReference>
<comment type="cofactor">
    <cofactor evidence="1">
        <name>pyridoxal 5'-phosphate</name>
        <dbReference type="ChEBI" id="CHEBI:597326"/>
    </cofactor>
</comment>
<protein>
    <submittedName>
        <fullName evidence="5">L-Threonine aldolase</fullName>
    </submittedName>
</protein>